<feature type="chain" id="PRO_5046867847" evidence="1">
    <location>
        <begin position="20"/>
        <end position="400"/>
    </location>
</feature>
<dbReference type="Pfam" id="PF13372">
    <property type="entry name" value="Alginate_exp"/>
    <property type="match status" value="1"/>
</dbReference>
<proteinExistence type="predicted"/>
<accession>A0ABV0B4L2</accession>
<evidence type="ECO:0000256" key="1">
    <source>
        <dbReference type="SAM" id="SignalP"/>
    </source>
</evidence>
<dbReference type="InterPro" id="IPR023614">
    <property type="entry name" value="Porin_dom_sf"/>
</dbReference>
<name>A0ABV0B4L2_9SPHN</name>
<evidence type="ECO:0000313" key="4">
    <source>
        <dbReference type="Proteomes" id="UP001427805"/>
    </source>
</evidence>
<dbReference type="EMBL" id="JBDIZK010000002">
    <property type="protein sequence ID" value="MEN3746537.1"/>
    <property type="molecule type" value="Genomic_DNA"/>
</dbReference>
<feature type="signal peptide" evidence="1">
    <location>
        <begin position="1"/>
        <end position="19"/>
    </location>
</feature>
<protein>
    <submittedName>
        <fullName evidence="3">Alginate export family protein</fullName>
    </submittedName>
</protein>
<organism evidence="3 4">
    <name type="scientific">Sphingomonas rustica</name>
    <dbReference type="NCBI Taxonomy" id="3103142"/>
    <lineage>
        <taxon>Bacteria</taxon>
        <taxon>Pseudomonadati</taxon>
        <taxon>Pseudomonadota</taxon>
        <taxon>Alphaproteobacteria</taxon>
        <taxon>Sphingomonadales</taxon>
        <taxon>Sphingomonadaceae</taxon>
        <taxon>Sphingomonas</taxon>
    </lineage>
</organism>
<dbReference type="Proteomes" id="UP001427805">
    <property type="component" value="Unassembled WGS sequence"/>
</dbReference>
<dbReference type="RefSeq" id="WP_346245536.1">
    <property type="nucleotide sequence ID" value="NZ_JBDIZK010000002.1"/>
</dbReference>
<keyword evidence="4" id="KW-1185">Reference proteome</keyword>
<evidence type="ECO:0000259" key="2">
    <source>
        <dbReference type="Pfam" id="PF13372"/>
    </source>
</evidence>
<gene>
    <name evidence="3" type="ORF">TPR58_05115</name>
</gene>
<sequence>MKVALATAAALVAAGGAHAQDLAVQPLVEARLRSEHVDQQGLADTADAVTLRVRAGVSATRGRIAALVEAQGNLAIVDRYDDGLHGVATRPIVADPENVALYRAQLQYRSKPLTVTLGRQRIALDDERFVGAVAFRQNGQTFDAVRVEWTGVAGLKADVSYAWGVRTIWGIDGMGARQRAVSGDNVFANLSYASPVGNVTGFAYLVDQDEGAVQGFRLSSQTFGARLAGSRKLGPVTLGYQLSGARQRDFRHNPNRYTADYRLVEGSLEHGPFRLGAGQEVLGADRGVALTSFQAPVGTLFKFNGWADKFLITPPDGLRDAYATLGFNKAIAGPFKALALQASYHRFDSDRSVRHYGDEIDLLASVKIGRYTFAARYADYDADRFATDTQKAWLQLDWAF</sequence>
<feature type="domain" description="Alginate export" evidence="2">
    <location>
        <begin position="63"/>
        <end position="150"/>
    </location>
</feature>
<comment type="caution">
    <text evidence="3">The sequence shown here is derived from an EMBL/GenBank/DDBJ whole genome shotgun (WGS) entry which is preliminary data.</text>
</comment>
<reference evidence="3 4" key="1">
    <citation type="submission" date="2024-05" db="EMBL/GenBank/DDBJ databases">
        <title>Sphingomonas sp. HF-S3 16S ribosomal RNA gene Genome sequencing and assembly.</title>
        <authorList>
            <person name="Lee H."/>
        </authorList>
    </citation>
    <scope>NUCLEOTIDE SEQUENCE [LARGE SCALE GENOMIC DNA]</scope>
    <source>
        <strain evidence="3 4">HF-S3</strain>
    </source>
</reference>
<evidence type="ECO:0000313" key="3">
    <source>
        <dbReference type="EMBL" id="MEN3746537.1"/>
    </source>
</evidence>
<keyword evidence="1" id="KW-0732">Signal</keyword>
<dbReference type="Gene3D" id="2.40.160.10">
    <property type="entry name" value="Porin"/>
    <property type="match status" value="1"/>
</dbReference>
<dbReference type="InterPro" id="IPR025388">
    <property type="entry name" value="Alginate_export_dom"/>
</dbReference>